<gene>
    <name evidence="1" type="ORF">MOZ60_02830</name>
</gene>
<dbReference type="EMBL" id="JALBUR010000004">
    <property type="protein sequence ID" value="MDX8419025.1"/>
    <property type="molecule type" value="Genomic_DNA"/>
</dbReference>
<dbReference type="Proteomes" id="UP001286174">
    <property type="component" value="Unassembled WGS sequence"/>
</dbReference>
<protein>
    <recommendedName>
        <fullName evidence="3">Resolvase/invertase-type recombinase catalytic domain-containing protein</fullName>
    </recommendedName>
</protein>
<accession>A0AB35U706</accession>
<comment type="caution">
    <text evidence="1">The sequence shown here is derived from an EMBL/GenBank/DDBJ whole genome shotgun (WGS) entry which is preliminary data.</text>
</comment>
<evidence type="ECO:0000313" key="1">
    <source>
        <dbReference type="EMBL" id="MDX8419025.1"/>
    </source>
</evidence>
<dbReference type="RefSeq" id="WP_370595577.1">
    <property type="nucleotide sequence ID" value="NZ_JALBUR010000004.1"/>
</dbReference>
<organism evidence="1 2">
    <name type="scientific">Grylomicrobium aquisgranensis</name>
    <dbReference type="NCBI Taxonomy" id="2926318"/>
    <lineage>
        <taxon>Bacteria</taxon>
        <taxon>Bacillati</taxon>
        <taxon>Bacillota</taxon>
        <taxon>Erysipelotrichia</taxon>
        <taxon>Erysipelotrichales</taxon>
        <taxon>Erysipelotrichaceae</taxon>
        <taxon>Grylomicrobium</taxon>
    </lineage>
</organism>
<name>A0AB35U706_9FIRM</name>
<evidence type="ECO:0008006" key="3">
    <source>
        <dbReference type="Google" id="ProtNLM"/>
    </source>
</evidence>
<keyword evidence="2" id="KW-1185">Reference proteome</keyword>
<dbReference type="AlphaFoldDB" id="A0AB35U706"/>
<proteinExistence type="predicted"/>
<reference evidence="1 2" key="1">
    <citation type="submission" date="2022-03" db="EMBL/GenBank/DDBJ databases">
        <title>Novel taxa within the pig intestine.</title>
        <authorList>
            <person name="Wylensek D."/>
            <person name="Bishof K."/>
            <person name="Afrizal A."/>
            <person name="Clavel T."/>
        </authorList>
    </citation>
    <scope>NUCLEOTIDE SEQUENCE [LARGE SCALE GENOMIC DNA]</scope>
    <source>
        <strain evidence="1 2">CLA-KB-P133</strain>
    </source>
</reference>
<evidence type="ECO:0000313" key="2">
    <source>
        <dbReference type="Proteomes" id="UP001286174"/>
    </source>
</evidence>
<sequence length="230" mass="27077">MKRYGYVYIGSGQMQRIKKWMSIEKTERINSYFFNLDGKLPIIYTENMTMRPEPVHIQYLKELIGRFENGDVLVMVSMIDISMDELVVNDIYGYAWEKGIALRFLETPWVNTDFLKRENVSMQAAQAVISEMYKRNRSEKTEIANARAYVRAIRGDTQDHNKGKKLETKKAKEKKDIMIMRLNIFGGPLSDREMREELGIDPHTYAKYKKELKADVEWVKQRQKELSGKE</sequence>